<name>A0A8T0Q7C6_PANVG</name>
<protein>
    <submittedName>
        <fullName evidence="2">Uncharacterized protein</fullName>
    </submittedName>
</protein>
<evidence type="ECO:0000256" key="1">
    <source>
        <dbReference type="SAM" id="MobiDB-lite"/>
    </source>
</evidence>
<evidence type="ECO:0000313" key="3">
    <source>
        <dbReference type="Proteomes" id="UP000823388"/>
    </source>
</evidence>
<reference evidence="2" key="1">
    <citation type="submission" date="2020-05" db="EMBL/GenBank/DDBJ databases">
        <title>WGS assembly of Panicum virgatum.</title>
        <authorList>
            <person name="Lovell J.T."/>
            <person name="Jenkins J."/>
            <person name="Shu S."/>
            <person name="Juenger T.E."/>
            <person name="Schmutz J."/>
        </authorList>
    </citation>
    <scope>NUCLEOTIDE SEQUENCE</scope>
    <source>
        <strain evidence="2">AP13</strain>
    </source>
</reference>
<feature type="region of interest" description="Disordered" evidence="1">
    <location>
        <begin position="1"/>
        <end position="35"/>
    </location>
</feature>
<accession>A0A8T0Q7C6</accession>
<feature type="compositionally biased region" description="Basic residues" evidence="1">
    <location>
        <begin position="10"/>
        <end position="19"/>
    </location>
</feature>
<dbReference type="AlphaFoldDB" id="A0A8T0Q7C6"/>
<proteinExistence type="predicted"/>
<keyword evidence="3" id="KW-1185">Reference proteome</keyword>
<comment type="caution">
    <text evidence="2">The sequence shown here is derived from an EMBL/GenBank/DDBJ whole genome shotgun (WGS) entry which is preliminary data.</text>
</comment>
<gene>
    <name evidence="2" type="ORF">PVAP13_7NG406725</name>
</gene>
<evidence type="ECO:0000313" key="2">
    <source>
        <dbReference type="EMBL" id="KAG2568649.1"/>
    </source>
</evidence>
<organism evidence="2 3">
    <name type="scientific">Panicum virgatum</name>
    <name type="common">Blackwell switchgrass</name>
    <dbReference type="NCBI Taxonomy" id="38727"/>
    <lineage>
        <taxon>Eukaryota</taxon>
        <taxon>Viridiplantae</taxon>
        <taxon>Streptophyta</taxon>
        <taxon>Embryophyta</taxon>
        <taxon>Tracheophyta</taxon>
        <taxon>Spermatophyta</taxon>
        <taxon>Magnoliopsida</taxon>
        <taxon>Liliopsida</taxon>
        <taxon>Poales</taxon>
        <taxon>Poaceae</taxon>
        <taxon>PACMAD clade</taxon>
        <taxon>Panicoideae</taxon>
        <taxon>Panicodae</taxon>
        <taxon>Paniceae</taxon>
        <taxon>Panicinae</taxon>
        <taxon>Panicum</taxon>
        <taxon>Panicum sect. Hiantes</taxon>
    </lineage>
</organism>
<dbReference type="Proteomes" id="UP000823388">
    <property type="component" value="Chromosome 7N"/>
</dbReference>
<sequence length="209" mass="22737">MGRLANRPPNRTHPRHRPRIGSGEVASRSPAAVSRISRRRALLTRRCARPPPPGCVRCPAGGGRTLVARWPTRPRARERHLIFPPVDAAPARSAPSPLEHGRAGWIWIGSAPHAGRGGIVHAKAASFFIPPRPPPRLRSKAADAAEVRHIPRLARAAPPVAGRPGIVTERLPAAQRHRRLPRSPLYGWPGGGDWPDPSPETCHLCVLHD</sequence>
<dbReference type="EMBL" id="CM029050">
    <property type="protein sequence ID" value="KAG2568649.1"/>
    <property type="molecule type" value="Genomic_DNA"/>
</dbReference>